<protein>
    <recommendedName>
        <fullName evidence="6">Host specificity protein J</fullName>
    </recommendedName>
</protein>
<dbReference type="Gene3D" id="2.60.40.10">
    <property type="entry name" value="Immunoglobulins"/>
    <property type="match status" value="1"/>
</dbReference>
<comment type="caution">
    <text evidence="4">The sequence shown here is derived from an EMBL/GenBank/DDBJ whole genome shotgun (WGS) entry which is preliminary data.</text>
</comment>
<dbReference type="InterPro" id="IPR036116">
    <property type="entry name" value="FN3_sf"/>
</dbReference>
<dbReference type="InterPro" id="IPR053171">
    <property type="entry name" value="Viral_Tip_Attach_Protein"/>
</dbReference>
<dbReference type="InterPro" id="IPR013783">
    <property type="entry name" value="Ig-like_fold"/>
</dbReference>
<feature type="domain" description="Tip attachment protein J" evidence="2">
    <location>
        <begin position="344"/>
        <end position="507"/>
    </location>
</feature>
<dbReference type="PANTHER" id="PTHR36251:SF2">
    <property type="entry name" value="GIFSY-2 PROPHAGE HOST SPECIFICITY PROTEIN J, PHAGE LAMBDA"/>
    <property type="match status" value="1"/>
</dbReference>
<name>A0A7V8JU82_9BURK</name>
<evidence type="ECO:0000313" key="5">
    <source>
        <dbReference type="Proteomes" id="UP000462435"/>
    </source>
</evidence>
<dbReference type="Pfam" id="PF13550">
    <property type="entry name" value="Phage-tail_3"/>
    <property type="match status" value="1"/>
</dbReference>
<accession>A0A7V8JU82</accession>
<feature type="domain" description="Tip attachment protein J HDII-ins2" evidence="3">
    <location>
        <begin position="94"/>
        <end position="222"/>
    </location>
</feature>
<gene>
    <name evidence="4" type="ORF">GAK35_02389</name>
</gene>
<dbReference type="PANTHER" id="PTHR36251">
    <property type="entry name" value="FELS-1 PROPHAGE HOST SPECIFICITY PROTEIN-RELATED"/>
    <property type="match status" value="1"/>
</dbReference>
<feature type="region of interest" description="Disordered" evidence="1">
    <location>
        <begin position="1"/>
        <end position="21"/>
    </location>
</feature>
<evidence type="ECO:0000313" key="4">
    <source>
        <dbReference type="EMBL" id="KAF1043069.1"/>
    </source>
</evidence>
<proteinExistence type="predicted"/>
<dbReference type="InterPro" id="IPR055385">
    <property type="entry name" value="GpJ_HDII-ins2"/>
</dbReference>
<dbReference type="Proteomes" id="UP000462435">
    <property type="component" value="Unassembled WGS sequence"/>
</dbReference>
<dbReference type="InterPro" id="IPR032876">
    <property type="entry name" value="J_dom"/>
</dbReference>
<dbReference type="AlphaFoldDB" id="A0A7V8JU82"/>
<feature type="compositionally biased region" description="Gly residues" evidence="1">
    <location>
        <begin position="1"/>
        <end position="17"/>
    </location>
</feature>
<dbReference type="CDD" id="cd00063">
    <property type="entry name" value="FN3"/>
    <property type="match status" value="1"/>
</dbReference>
<evidence type="ECO:0008006" key="6">
    <source>
        <dbReference type="Google" id="ProtNLM"/>
    </source>
</evidence>
<organism evidence="4 5">
    <name type="scientific">Herbaspirillum frisingense</name>
    <dbReference type="NCBI Taxonomy" id="92645"/>
    <lineage>
        <taxon>Bacteria</taxon>
        <taxon>Pseudomonadati</taxon>
        <taxon>Pseudomonadota</taxon>
        <taxon>Betaproteobacteria</taxon>
        <taxon>Burkholderiales</taxon>
        <taxon>Oxalobacteraceae</taxon>
        <taxon>Herbaspirillum</taxon>
    </lineage>
</organism>
<sequence>MRGLIGFGGGGKGGGDQGSSAVEAPDSLRSISYAKVLDFVCEGPVVGLVNGAQSVYLNETPLQNADGSSNFAGFQYEFRAGTQDQSYIPGFPEVQNELAIATELKSATPWTRGITNLQLSAVRVRLSVPGLQQTDSSNGNVNGYRIEYAVDVATDGGAFVNVVSSAFDGKTTTKYARSHRINLPRAVSSGWQIRVRRLTPNANSARITDTTMVESITEVIDAKLRYPMSAIMGLVVDSSQFNAVPTRAYDMKWRIIRVPSNYDPDTRSYAGIWDGTFKPAWTDNPAWIFYDLVLNKRYGAGGRISESQIDKWQLYKIARYCDEMVPNGKGGSEPRYTCNVYIQKQEQAYRVLQDLASIFWGVCYWGGGQLVATADMPTDPVYTYTGANVIDGKFSYVGSSRRTRYTTALVSWNDPSDFYRAKNEYVEDPDGIARYGYRQVELTAFGCTSQGQAQRYGRRALAASRLLTETVTFQVGLEGAIAAPGQIIRVADAKKMGRRNGGRIRAVNGNRITLDKTPTVAAGDALTVTLPHGTSETRTVLEVDGEDVIVAEAYSELPQAQSIWTVDNTDLMVPLYKVLSVTEKDGLTFEITALQHEPGLYAYVDYATTVPERPTSVVPMRFQPPVTGLALSVYDTVESGTRSTTMVIAWNAAVRATQYQVEWRRDNGEWNTLPRTGSLSIEVPGIYTGTYLARVRAFNSIEVGSAFTESAATPLTGNVGPPPDVPWFSISGDVLSWGGVADAELAGYRLRYHFGSNRSWGDANDLVDGLLSSSPYKLLTFPQGALTLLIKAENRAGEVSNSPAYIVTQLGDALVANVVEEFDFHADGYPGTVTDAHIVDGNLRADGTLQFWRNDLADFWPLDESQMYYSDNYKRMVYESPVITPTTASAGLQLTLDVDFQGGVRTIEYRSGGSEPFFQADSMPFFGADEDLFYRMLSGYSPWPGALAAQPIQYQFRFTVDIGTEQGVIGECKAMIDVPDLDESFDDLVVGVAGLRLPITKDYLVIKNVSLTLQDDGGTAVTAKYLDKSATLGPLVKCYNRDGAAVTGKLDARIQGY</sequence>
<dbReference type="Pfam" id="PF24801">
    <property type="entry name" value="FNIII-A_GpJ"/>
    <property type="match status" value="1"/>
</dbReference>
<dbReference type="SUPFAM" id="SSF49265">
    <property type="entry name" value="Fibronectin type III"/>
    <property type="match status" value="1"/>
</dbReference>
<dbReference type="InterPro" id="IPR003961">
    <property type="entry name" value="FN3_dom"/>
</dbReference>
<dbReference type="EMBL" id="WNDX01000067">
    <property type="protein sequence ID" value="KAF1043069.1"/>
    <property type="molecule type" value="Genomic_DNA"/>
</dbReference>
<evidence type="ECO:0000256" key="1">
    <source>
        <dbReference type="SAM" id="MobiDB-lite"/>
    </source>
</evidence>
<reference evidence="5" key="1">
    <citation type="journal article" date="2020" name="MBio">
        <title>Horizontal gene transfer to a defensive symbiont with a reduced genome amongst a multipartite beetle microbiome.</title>
        <authorList>
            <person name="Waterworth S.C."/>
            <person name="Florez L.V."/>
            <person name="Rees E.R."/>
            <person name="Hertweck C."/>
            <person name="Kaltenpoth M."/>
            <person name="Kwan J.C."/>
        </authorList>
    </citation>
    <scope>NUCLEOTIDE SEQUENCE [LARGE SCALE GENOMIC DNA]</scope>
</reference>
<evidence type="ECO:0000259" key="3">
    <source>
        <dbReference type="Pfam" id="PF24801"/>
    </source>
</evidence>
<evidence type="ECO:0000259" key="2">
    <source>
        <dbReference type="Pfam" id="PF13550"/>
    </source>
</evidence>